<dbReference type="CDD" id="cd04453">
    <property type="entry name" value="S1_RNase_E"/>
    <property type="match status" value="1"/>
</dbReference>
<evidence type="ECO:0000256" key="14">
    <source>
        <dbReference type="ARBA" id="ARBA00022801"/>
    </source>
</evidence>
<dbReference type="PANTHER" id="PTHR30001">
    <property type="entry name" value="RIBONUCLEASE"/>
    <property type="match status" value="1"/>
</dbReference>
<dbReference type="Proteomes" id="UP001291687">
    <property type="component" value="Unassembled WGS sequence"/>
</dbReference>
<dbReference type="Pfam" id="PF10150">
    <property type="entry name" value="RNase_E_G"/>
    <property type="match status" value="1"/>
</dbReference>
<gene>
    <name evidence="20" type="ORF">Megvenef_01400</name>
</gene>
<evidence type="ECO:0000259" key="19">
    <source>
        <dbReference type="SMART" id="SM00316"/>
    </source>
</evidence>
<comment type="similarity">
    <text evidence="3">Belongs to the RNase E/G family. RNase G subfamily.</text>
</comment>
<dbReference type="SUPFAM" id="SSF50249">
    <property type="entry name" value="Nucleic acid-binding proteins"/>
    <property type="match status" value="1"/>
</dbReference>
<evidence type="ECO:0000256" key="1">
    <source>
        <dbReference type="ARBA" id="ARBA00001946"/>
    </source>
</evidence>
<evidence type="ECO:0000256" key="4">
    <source>
        <dbReference type="ARBA" id="ARBA00017719"/>
    </source>
</evidence>
<evidence type="ECO:0000256" key="6">
    <source>
        <dbReference type="ARBA" id="ARBA00022490"/>
    </source>
</evidence>
<feature type="region of interest" description="Disordered" evidence="18">
    <location>
        <begin position="596"/>
        <end position="700"/>
    </location>
</feature>
<evidence type="ECO:0000256" key="17">
    <source>
        <dbReference type="ARBA" id="ARBA00023136"/>
    </source>
</evidence>
<keyword evidence="11" id="KW-0479">Metal-binding</keyword>
<feature type="compositionally biased region" description="Basic and acidic residues" evidence="18">
    <location>
        <begin position="622"/>
        <end position="649"/>
    </location>
</feature>
<evidence type="ECO:0000313" key="21">
    <source>
        <dbReference type="Proteomes" id="UP001291687"/>
    </source>
</evidence>
<keyword evidence="14" id="KW-0378">Hydrolase</keyword>
<accession>A0ABU5NE33</accession>
<evidence type="ECO:0000256" key="5">
    <source>
        <dbReference type="ARBA" id="ARBA00022475"/>
    </source>
</evidence>
<dbReference type="InterPro" id="IPR048583">
    <property type="entry name" value="RNase_E_G_thioredoxin-like"/>
</dbReference>
<evidence type="ECO:0000256" key="8">
    <source>
        <dbReference type="ARBA" id="ARBA00022552"/>
    </source>
</evidence>
<proteinExistence type="inferred from homology"/>
<dbReference type="Gene3D" id="2.40.50.140">
    <property type="entry name" value="Nucleic acid-binding proteins"/>
    <property type="match status" value="1"/>
</dbReference>
<dbReference type="PANTHER" id="PTHR30001:SF1">
    <property type="entry name" value="RIBONUCLEASE E_G-LIKE PROTEIN, CHLOROPLASTIC"/>
    <property type="match status" value="1"/>
</dbReference>
<keyword evidence="12" id="KW-0699">rRNA-binding</keyword>
<keyword evidence="7" id="KW-0997">Cell inner membrane</keyword>
<keyword evidence="17" id="KW-0472">Membrane</keyword>
<evidence type="ECO:0000256" key="11">
    <source>
        <dbReference type="ARBA" id="ARBA00022723"/>
    </source>
</evidence>
<feature type="compositionally biased region" description="Basic residues" evidence="18">
    <location>
        <begin position="650"/>
        <end position="664"/>
    </location>
</feature>
<keyword evidence="9" id="KW-0819">tRNA processing</keyword>
<sequence length="700" mass="79066">MSKKIIVDANFPSETRVILLDKNNNIENLEFSSTNKKQIKGNIYLAKITRIEPSLQAAFVDYGSDKGGFLPFSEIHPDYYQTLSTDKKANTLAGNELSSAEITSEDLAEKSANTKFHELVDSDDVDISTIEKMIDEKLQSDFNIDAEDDEIDGISRDHEEPPHKGQYKIQEVIKKGQILLIQVTKEERGNKGASMTTFISLAGKYCVLMPNKPSQNGISRKISNAEERKRLKKIINDLVSKTENKSFSVIARTAGAGHTTLEIKKDYDYLAKLWNKIRETTLQSQAPCFIHQEDGIILKTIRDMFDRNVKEIVVQGKQAYTSCIKFMNDILPHEVKSVKEYKSKTPIFTKFGIEDQLIKLYQPIVYLPSGGYIVINPTEALISIDVNSGKATSERNIEEMALKTNLEAAKEISRQARLRDLSGLLIIDFIDLNENKNKKILERSLWEYFSKDKARIQTSHISSFGLLEMSRQRLRPSFLEMNSNICSHCSGKGVVRADESNAMLILRTIENEIFNSSYDVVNVFGIASSIIYLLNNKRTEIAFVENKYNIKLNFCIDKEATSDSYSIEKIRLSDKYKTLDSDDSPVLQDTSEIYNEFSENINPTPNKSKHRIDRAASSSNPKTDELKPKTLETPAEEQKDPIDSQEKLAAKKRRQNRNRKRIAKKSTTQNSNSDNAASGPEADNTGTSSVIKGLIEKIVS</sequence>
<keyword evidence="6" id="KW-0963">Cytoplasm</keyword>
<organism evidence="20 21">
    <name type="scientific">Candidatus Megaera venefica</name>
    <dbReference type="NCBI Taxonomy" id="2055910"/>
    <lineage>
        <taxon>Bacteria</taxon>
        <taxon>Pseudomonadati</taxon>
        <taxon>Pseudomonadota</taxon>
        <taxon>Alphaproteobacteria</taxon>
        <taxon>Rickettsiales</taxon>
        <taxon>Rickettsiaceae</taxon>
        <taxon>Candidatus Megaera</taxon>
    </lineage>
</organism>
<feature type="compositionally biased region" description="Polar residues" evidence="18">
    <location>
        <begin position="596"/>
        <end position="606"/>
    </location>
</feature>
<dbReference type="Gene3D" id="3.40.1260.20">
    <property type="entry name" value="Ribonuclease E, catalytic domain"/>
    <property type="match status" value="1"/>
</dbReference>
<dbReference type="EMBL" id="JARJFB010000133">
    <property type="protein sequence ID" value="MEA0971422.1"/>
    <property type="molecule type" value="Genomic_DNA"/>
</dbReference>
<dbReference type="InterPro" id="IPR004659">
    <property type="entry name" value="RNase_E/G"/>
</dbReference>
<evidence type="ECO:0000256" key="13">
    <source>
        <dbReference type="ARBA" id="ARBA00022759"/>
    </source>
</evidence>
<keyword evidence="8" id="KW-0698">rRNA processing</keyword>
<keyword evidence="13" id="KW-0255">Endonuclease</keyword>
<keyword evidence="21" id="KW-1185">Reference proteome</keyword>
<dbReference type="InterPro" id="IPR019307">
    <property type="entry name" value="RNA-bd_AU-1/RNase_E/G"/>
</dbReference>
<evidence type="ECO:0000256" key="9">
    <source>
        <dbReference type="ARBA" id="ARBA00022694"/>
    </source>
</evidence>
<feature type="compositionally biased region" description="Polar residues" evidence="18">
    <location>
        <begin position="666"/>
        <end position="676"/>
    </location>
</feature>
<keyword evidence="10" id="KW-0540">Nuclease</keyword>
<evidence type="ECO:0000256" key="18">
    <source>
        <dbReference type="SAM" id="MobiDB-lite"/>
    </source>
</evidence>
<comment type="caution">
    <text evidence="20">The sequence shown here is derived from an EMBL/GenBank/DDBJ whole genome shotgun (WGS) entry which is preliminary data.</text>
</comment>
<evidence type="ECO:0000256" key="16">
    <source>
        <dbReference type="ARBA" id="ARBA00022884"/>
    </source>
</evidence>
<evidence type="ECO:0000256" key="7">
    <source>
        <dbReference type="ARBA" id="ARBA00022519"/>
    </source>
</evidence>
<dbReference type="Pfam" id="PF20833">
    <property type="entry name" value="RNase_E_G_Thio"/>
    <property type="match status" value="1"/>
</dbReference>
<dbReference type="RefSeq" id="WP_322777324.1">
    <property type="nucleotide sequence ID" value="NZ_JARJFB010000133.1"/>
</dbReference>
<dbReference type="SMART" id="SM00316">
    <property type="entry name" value="S1"/>
    <property type="match status" value="1"/>
</dbReference>
<comment type="cofactor">
    <cofactor evidence="1">
        <name>Mg(2+)</name>
        <dbReference type="ChEBI" id="CHEBI:18420"/>
    </cofactor>
</comment>
<dbReference type="InterPro" id="IPR012340">
    <property type="entry name" value="NA-bd_OB-fold"/>
</dbReference>
<name>A0ABU5NE33_9RICK</name>
<comment type="subcellular location">
    <subcellularLocation>
        <location evidence="2">Cytoplasm</location>
    </subcellularLocation>
</comment>
<feature type="domain" description="S1 motif" evidence="19">
    <location>
        <begin position="39"/>
        <end position="198"/>
    </location>
</feature>
<keyword evidence="5" id="KW-1003">Cell membrane</keyword>
<dbReference type="NCBIfam" id="TIGR00757">
    <property type="entry name" value="RNaseEG"/>
    <property type="match status" value="1"/>
</dbReference>
<evidence type="ECO:0000256" key="15">
    <source>
        <dbReference type="ARBA" id="ARBA00022842"/>
    </source>
</evidence>
<reference evidence="20 21" key="1">
    <citation type="submission" date="2023-03" db="EMBL/GenBank/DDBJ databases">
        <title>Host association and intracellularity evolved multiple times independently in the Rickettsiales.</title>
        <authorList>
            <person name="Castelli M."/>
            <person name="Nardi T."/>
            <person name="Gammuto L."/>
            <person name="Bellinzona G."/>
            <person name="Sabaneyeva E."/>
            <person name="Potekhin A."/>
            <person name="Serra V."/>
            <person name="Petroni G."/>
            <person name="Sassera D."/>
        </authorList>
    </citation>
    <scope>NUCLEOTIDE SEQUENCE [LARGE SCALE GENOMIC DNA]</scope>
    <source>
        <strain evidence="20 21">Sr 2-6</strain>
    </source>
</reference>
<evidence type="ECO:0000256" key="2">
    <source>
        <dbReference type="ARBA" id="ARBA00004496"/>
    </source>
</evidence>
<evidence type="ECO:0000256" key="3">
    <source>
        <dbReference type="ARBA" id="ARBA00005663"/>
    </source>
</evidence>
<evidence type="ECO:0000313" key="20">
    <source>
        <dbReference type="EMBL" id="MEA0971422.1"/>
    </source>
</evidence>
<keyword evidence="16" id="KW-0694">RNA-binding</keyword>
<evidence type="ECO:0000256" key="12">
    <source>
        <dbReference type="ARBA" id="ARBA00022730"/>
    </source>
</evidence>
<keyword evidence="15" id="KW-0460">Magnesium</keyword>
<protein>
    <recommendedName>
        <fullName evidence="4">Ribonuclease G</fullName>
    </recommendedName>
</protein>
<evidence type="ECO:0000256" key="10">
    <source>
        <dbReference type="ARBA" id="ARBA00022722"/>
    </source>
</evidence>
<dbReference type="InterPro" id="IPR003029">
    <property type="entry name" value="S1_domain"/>
</dbReference>